<dbReference type="EMBL" id="LSDT01000044">
    <property type="protein sequence ID" value="KXB90746.1"/>
    <property type="molecule type" value="Genomic_DNA"/>
</dbReference>
<evidence type="ECO:0000256" key="5">
    <source>
        <dbReference type="ARBA" id="ARBA00047607"/>
    </source>
</evidence>
<dbReference type="PIRSF" id="PIRSF001267">
    <property type="entry name" value="Pyrophosphatase_GppA_Ppx"/>
    <property type="match status" value="1"/>
</dbReference>
<comment type="catalytic activity">
    <reaction evidence="5">
        <text>[phosphate](n) + H2O = [phosphate](n-1) + phosphate + H(+)</text>
        <dbReference type="Rhea" id="RHEA:21528"/>
        <dbReference type="Rhea" id="RHEA-COMP:9859"/>
        <dbReference type="Rhea" id="RHEA-COMP:14279"/>
        <dbReference type="ChEBI" id="CHEBI:15377"/>
        <dbReference type="ChEBI" id="CHEBI:15378"/>
        <dbReference type="ChEBI" id="CHEBI:16838"/>
        <dbReference type="ChEBI" id="CHEBI:43474"/>
        <dbReference type="EC" id="3.6.1.11"/>
    </reaction>
</comment>
<proteinExistence type="inferred from homology"/>
<sequence>MEKLAIIDMGSNSIRFLVLEIADNNSFSFVYQEKETIRLGLGLAKTGKLRDEGMQKALQCLTMYKHLMSVMNITTCLAVATAAVRNATNGQAFLEQIYTETQIKLDVISGEREAYLGYLGVINTIKERNFLLFDLGGASIELTLVRDGSPRQSVSLPIGAVTLMERFQLQDNITEKALQNCEKYIRKTLSSISWLHKTKLPLIGIGGTARTFAKMNQKATNYDFSKIHNYHLSLDRFLALYTQVVSKPHSRRKKIPGLSNDRVDVIVSGAAVLKEVFALAESEEMIISGCGLREGIFYEYYTKRCHFPSPQIPNILDFSITNFIGTLGSVINQVHNQHVTALSLQLFDQLQSLHHYGPTERQLLMTAARLHDIGKVINFYNHARHSAFMIGHAPLYGLTHREQLIAAFIAGFHHGISRKTWIAYRYANMASPEDWVMIRKLSTLLAIADAADITYEQVITECHVTLQDNIVVLILTSVPGINHDASDSAIHQYIKQFKKEFNTSLVIVWK</sequence>
<dbReference type="NCBIfam" id="TIGR03706">
    <property type="entry name" value="exo_poly_only"/>
    <property type="match status" value="1"/>
</dbReference>
<keyword evidence="4" id="KW-0378">Hydrolase</keyword>
<dbReference type="RefSeq" id="WP_062486001.1">
    <property type="nucleotide sequence ID" value="NZ_KQ960952.1"/>
</dbReference>
<feature type="domain" description="Ppx/GppA phosphatase C-terminal" evidence="7">
    <location>
        <begin position="331"/>
        <end position="417"/>
    </location>
</feature>
<name>A0A134CEW1_9FIRM</name>
<dbReference type="Proteomes" id="UP000070160">
    <property type="component" value="Unassembled WGS sequence"/>
</dbReference>
<keyword evidence="9" id="KW-1185">Reference proteome</keyword>
<dbReference type="Pfam" id="PF02541">
    <property type="entry name" value="Ppx-GppA"/>
    <property type="match status" value="1"/>
</dbReference>
<dbReference type="CDD" id="cd24052">
    <property type="entry name" value="ASKHA_NBD_HpPPX-GppA-like"/>
    <property type="match status" value="1"/>
</dbReference>
<dbReference type="SUPFAM" id="SSF53067">
    <property type="entry name" value="Actin-like ATPase domain"/>
    <property type="match status" value="2"/>
</dbReference>
<dbReference type="PANTHER" id="PTHR30005">
    <property type="entry name" value="EXOPOLYPHOSPHATASE"/>
    <property type="match status" value="1"/>
</dbReference>
<evidence type="ECO:0000259" key="6">
    <source>
        <dbReference type="Pfam" id="PF02541"/>
    </source>
</evidence>
<dbReference type="AlphaFoldDB" id="A0A134CEW1"/>
<comment type="caution">
    <text evidence="8">The sequence shown here is derived from an EMBL/GenBank/DDBJ whole genome shotgun (WGS) entry which is preliminary data.</text>
</comment>
<evidence type="ECO:0000259" key="7">
    <source>
        <dbReference type="Pfam" id="PF21447"/>
    </source>
</evidence>
<evidence type="ECO:0000313" key="9">
    <source>
        <dbReference type="Proteomes" id="UP000070160"/>
    </source>
</evidence>
<evidence type="ECO:0000256" key="4">
    <source>
        <dbReference type="ARBA" id="ARBA00022801"/>
    </source>
</evidence>
<dbReference type="GO" id="GO:0004309">
    <property type="term" value="F:exopolyphosphatase activity"/>
    <property type="evidence" value="ECO:0007669"/>
    <property type="project" value="UniProtKB-EC"/>
</dbReference>
<dbReference type="Pfam" id="PF21447">
    <property type="entry name" value="Ppx-GppA_III"/>
    <property type="match status" value="1"/>
</dbReference>
<evidence type="ECO:0000256" key="1">
    <source>
        <dbReference type="ARBA" id="ARBA00007125"/>
    </source>
</evidence>
<gene>
    <name evidence="8" type="ORF">HMPREF3182_01171</name>
</gene>
<dbReference type="EC" id="3.6.1.11" evidence="2"/>
<organism evidence="8 9">
    <name type="scientific">Megasphaera hutchinsoni</name>
    <dbReference type="NCBI Taxonomy" id="1588748"/>
    <lineage>
        <taxon>Bacteria</taxon>
        <taxon>Bacillati</taxon>
        <taxon>Bacillota</taxon>
        <taxon>Negativicutes</taxon>
        <taxon>Veillonellales</taxon>
        <taxon>Veillonellaceae</taxon>
        <taxon>Megasphaera</taxon>
    </lineage>
</organism>
<accession>A0A134CEW1</accession>
<dbReference type="STRING" id="1588748.HMPREF3182_01171"/>
<dbReference type="Gene3D" id="3.30.420.150">
    <property type="entry name" value="Exopolyphosphatase. Domain 2"/>
    <property type="match status" value="1"/>
</dbReference>
<protein>
    <recommendedName>
        <fullName evidence="3">Exopolyphosphatase</fullName>
        <ecNumber evidence="2">3.6.1.11</ecNumber>
    </recommendedName>
</protein>
<evidence type="ECO:0000256" key="3">
    <source>
        <dbReference type="ARBA" id="ARBA00020416"/>
    </source>
</evidence>
<reference evidence="9" key="1">
    <citation type="submission" date="2016-01" db="EMBL/GenBank/DDBJ databases">
        <authorList>
            <person name="Mitreva M."/>
            <person name="Pepin K.H."/>
            <person name="Mihindukulasuriya K.A."/>
            <person name="Fulton R."/>
            <person name="Fronick C."/>
            <person name="O'Laughlin M."/>
            <person name="Miner T."/>
            <person name="Herter B."/>
            <person name="Rosa B.A."/>
            <person name="Cordes M."/>
            <person name="Tomlinson C."/>
            <person name="Wollam A."/>
            <person name="Palsikar V.B."/>
            <person name="Mardis E.R."/>
            <person name="Wilson R.K."/>
        </authorList>
    </citation>
    <scope>NUCLEOTIDE SEQUENCE [LARGE SCALE GENOMIC DNA]</scope>
    <source>
        <strain evidence="9">KA00182</strain>
    </source>
</reference>
<dbReference type="GO" id="GO:0006793">
    <property type="term" value="P:phosphorus metabolic process"/>
    <property type="evidence" value="ECO:0007669"/>
    <property type="project" value="InterPro"/>
</dbReference>
<dbReference type="InterPro" id="IPR003695">
    <property type="entry name" value="Ppx_GppA_N"/>
</dbReference>
<comment type="similarity">
    <text evidence="1">Belongs to the GppA/Ppx family.</text>
</comment>
<dbReference type="PATRIC" id="fig|1588748.3.peg.1130"/>
<dbReference type="Gene3D" id="1.10.3210.10">
    <property type="entry name" value="Hypothetical protein af1432"/>
    <property type="match status" value="1"/>
</dbReference>
<dbReference type="Gene3D" id="3.30.420.40">
    <property type="match status" value="1"/>
</dbReference>
<dbReference type="InterPro" id="IPR022371">
    <property type="entry name" value="Exopolyphosphatase"/>
</dbReference>
<evidence type="ECO:0000256" key="2">
    <source>
        <dbReference type="ARBA" id="ARBA00012451"/>
    </source>
</evidence>
<dbReference type="SUPFAM" id="SSF109604">
    <property type="entry name" value="HD-domain/PDEase-like"/>
    <property type="match status" value="1"/>
</dbReference>
<dbReference type="PANTHER" id="PTHR30005:SF0">
    <property type="entry name" value="RETROGRADE REGULATION PROTEIN 2"/>
    <property type="match status" value="1"/>
</dbReference>
<dbReference type="InterPro" id="IPR030673">
    <property type="entry name" value="PyroPPase_GppA_Ppx"/>
</dbReference>
<evidence type="ECO:0000313" key="8">
    <source>
        <dbReference type="EMBL" id="KXB90746.1"/>
    </source>
</evidence>
<dbReference type="InterPro" id="IPR043129">
    <property type="entry name" value="ATPase_NBD"/>
</dbReference>
<dbReference type="InterPro" id="IPR048950">
    <property type="entry name" value="Ppx_GppA_C"/>
</dbReference>
<dbReference type="InterPro" id="IPR050273">
    <property type="entry name" value="GppA/Ppx_hydrolase"/>
</dbReference>
<feature type="domain" description="Ppx/GppA phosphatase N-terminal" evidence="6">
    <location>
        <begin position="21"/>
        <end position="300"/>
    </location>
</feature>